<dbReference type="Proteomes" id="UP000829291">
    <property type="component" value="Chromosome 4"/>
</dbReference>
<proteinExistence type="predicted"/>
<gene>
    <name evidence="3" type="primary">LOC107224344</name>
</gene>
<evidence type="ECO:0000313" key="2">
    <source>
        <dbReference type="Proteomes" id="UP000829291"/>
    </source>
</evidence>
<sequence>MKILQSATVIFVLLQILLTISALKNVCKYKRRQMTPGQSVSDCYTITTCNKGGVLSRKEACPRYICAHYLRGYKQFDHRKPYPDCCGGPICDDVFKSYYYIP</sequence>
<dbReference type="InParanoid" id="A0A6J0C099"/>
<feature type="signal peptide" evidence="1">
    <location>
        <begin position="1"/>
        <end position="22"/>
    </location>
</feature>
<dbReference type="KEGG" id="nlo:107224344"/>
<dbReference type="GeneID" id="107224344"/>
<protein>
    <submittedName>
        <fullName evidence="3">Uncharacterized protein LOC107224344</fullName>
    </submittedName>
</protein>
<accession>A0A6J0C099</accession>
<keyword evidence="1" id="KW-0732">Signal</keyword>
<reference evidence="3" key="1">
    <citation type="submission" date="2025-08" db="UniProtKB">
        <authorList>
            <consortium name="RefSeq"/>
        </authorList>
    </citation>
    <scope>IDENTIFICATION</scope>
    <source>
        <tissue evidence="3">Thorax and Abdomen</tissue>
    </source>
</reference>
<keyword evidence="2" id="KW-1185">Reference proteome</keyword>
<evidence type="ECO:0000256" key="1">
    <source>
        <dbReference type="SAM" id="SignalP"/>
    </source>
</evidence>
<name>A0A6J0C099_NEOLC</name>
<evidence type="ECO:0000313" key="3">
    <source>
        <dbReference type="RefSeq" id="XP_015519843.2"/>
    </source>
</evidence>
<organism evidence="3">
    <name type="scientific">Neodiprion lecontei</name>
    <name type="common">Redheaded pine sawfly</name>
    <dbReference type="NCBI Taxonomy" id="441921"/>
    <lineage>
        <taxon>Eukaryota</taxon>
        <taxon>Metazoa</taxon>
        <taxon>Ecdysozoa</taxon>
        <taxon>Arthropoda</taxon>
        <taxon>Hexapoda</taxon>
        <taxon>Insecta</taxon>
        <taxon>Pterygota</taxon>
        <taxon>Neoptera</taxon>
        <taxon>Endopterygota</taxon>
        <taxon>Hymenoptera</taxon>
        <taxon>Tenthredinoidea</taxon>
        <taxon>Diprionidae</taxon>
        <taxon>Diprioninae</taxon>
        <taxon>Neodiprion</taxon>
    </lineage>
</organism>
<feature type="chain" id="PRO_5046020024" evidence="1">
    <location>
        <begin position="23"/>
        <end position="102"/>
    </location>
</feature>
<dbReference type="RefSeq" id="XP_015519843.2">
    <property type="nucleotide sequence ID" value="XM_015664357.2"/>
</dbReference>
<dbReference type="OrthoDB" id="6761907at2759"/>